<name>A0A4Z2IDG7_9TELE</name>
<evidence type="ECO:0000313" key="2">
    <source>
        <dbReference type="Proteomes" id="UP000314294"/>
    </source>
</evidence>
<proteinExistence type="predicted"/>
<keyword evidence="2" id="KW-1185">Reference proteome</keyword>
<comment type="caution">
    <text evidence="1">The sequence shown here is derived from an EMBL/GenBank/DDBJ whole genome shotgun (WGS) entry which is preliminary data.</text>
</comment>
<evidence type="ECO:0000313" key="1">
    <source>
        <dbReference type="EMBL" id="TNN75996.1"/>
    </source>
</evidence>
<dbReference type="Proteomes" id="UP000314294">
    <property type="component" value="Unassembled WGS sequence"/>
</dbReference>
<dbReference type="EMBL" id="SRLO01000097">
    <property type="protein sequence ID" value="TNN75996.1"/>
    <property type="molecule type" value="Genomic_DNA"/>
</dbReference>
<reference evidence="1 2" key="1">
    <citation type="submission" date="2019-03" db="EMBL/GenBank/DDBJ databases">
        <title>First draft genome of Liparis tanakae, snailfish: a comprehensive survey of snailfish specific genes.</title>
        <authorList>
            <person name="Kim W."/>
            <person name="Song I."/>
            <person name="Jeong J.-H."/>
            <person name="Kim D."/>
            <person name="Kim S."/>
            <person name="Ryu S."/>
            <person name="Song J.Y."/>
            <person name="Lee S.K."/>
        </authorList>
    </citation>
    <scope>NUCLEOTIDE SEQUENCE [LARGE SCALE GENOMIC DNA]</scope>
    <source>
        <tissue evidence="1">Muscle</tissue>
    </source>
</reference>
<sequence length="72" mass="7854">MQLNDKTGNQLGRMLISLSISIDVPGVKAAWADTLDRDLLLPECRANEVHRGVGLDHCQGQLCQVKQGELAL</sequence>
<organism evidence="1 2">
    <name type="scientific">Liparis tanakae</name>
    <name type="common">Tanaka's snailfish</name>
    <dbReference type="NCBI Taxonomy" id="230148"/>
    <lineage>
        <taxon>Eukaryota</taxon>
        <taxon>Metazoa</taxon>
        <taxon>Chordata</taxon>
        <taxon>Craniata</taxon>
        <taxon>Vertebrata</taxon>
        <taxon>Euteleostomi</taxon>
        <taxon>Actinopterygii</taxon>
        <taxon>Neopterygii</taxon>
        <taxon>Teleostei</taxon>
        <taxon>Neoteleostei</taxon>
        <taxon>Acanthomorphata</taxon>
        <taxon>Eupercaria</taxon>
        <taxon>Perciformes</taxon>
        <taxon>Cottioidei</taxon>
        <taxon>Cottales</taxon>
        <taxon>Liparidae</taxon>
        <taxon>Liparis</taxon>
    </lineage>
</organism>
<gene>
    <name evidence="1" type="ORF">EYF80_013759</name>
</gene>
<dbReference type="AlphaFoldDB" id="A0A4Z2IDG7"/>
<protein>
    <submittedName>
        <fullName evidence="1">Uncharacterized protein</fullName>
    </submittedName>
</protein>
<accession>A0A4Z2IDG7</accession>